<evidence type="ECO:0000256" key="6">
    <source>
        <dbReference type="ARBA" id="ARBA00023033"/>
    </source>
</evidence>
<reference evidence="12" key="1">
    <citation type="journal article" date="2016" name="Nature">
        <title>Genome evolution in the allotetraploid frog Xenopus laevis.</title>
        <authorList>
            <person name="Session A.M."/>
            <person name="Uno Y."/>
            <person name="Kwon T."/>
            <person name="Chapman J.A."/>
            <person name="Toyoda A."/>
            <person name="Takahashi S."/>
            <person name="Fukui A."/>
            <person name="Hikosaka A."/>
            <person name="Suzuki A."/>
            <person name="Kondo M."/>
            <person name="van Heeringen S.J."/>
            <person name="Quigley I."/>
            <person name="Heinz S."/>
            <person name="Ogino H."/>
            <person name="Ochi H."/>
            <person name="Hellsten U."/>
            <person name="Lyons J.B."/>
            <person name="Simakov O."/>
            <person name="Putnam N."/>
            <person name="Stites J."/>
            <person name="Kuroki Y."/>
            <person name="Tanaka T."/>
            <person name="Michiue T."/>
            <person name="Watanabe M."/>
            <person name="Bogdanovic O."/>
            <person name="Lister R."/>
            <person name="Georgiou G."/>
            <person name="Paranjpe S.S."/>
            <person name="van Kruijsbergen I."/>
            <person name="Shu S."/>
            <person name="Carlson J."/>
            <person name="Kinoshita T."/>
            <person name="Ohta Y."/>
            <person name="Mawaribuchi S."/>
            <person name="Jenkins J."/>
            <person name="Grimwood J."/>
            <person name="Schmutz J."/>
            <person name="Mitros T."/>
            <person name="Mozaffari S.V."/>
            <person name="Suzuki Y."/>
            <person name="Haramoto Y."/>
            <person name="Yamamoto T.S."/>
            <person name="Takagi C."/>
            <person name="Heald R."/>
            <person name="Miller K."/>
            <person name="Haudenschild C."/>
            <person name="Kitzman J."/>
            <person name="Nakayama T."/>
            <person name="Izutsu Y."/>
            <person name="Robert J."/>
            <person name="Fortriede J."/>
            <person name="Burns K."/>
            <person name="Lotay V."/>
            <person name="Karimi K."/>
            <person name="Yasuoka Y."/>
            <person name="Dichmann D.S."/>
            <person name="Flajnik M.F."/>
            <person name="Houston D.W."/>
            <person name="Shendure J."/>
            <person name="DuPasquier L."/>
            <person name="Vize P.D."/>
            <person name="Zorn A.M."/>
            <person name="Ito M."/>
            <person name="Marcotte E.M."/>
            <person name="Wallingford J.B."/>
            <person name="Ito Y."/>
            <person name="Asashima M."/>
            <person name="Ueno N."/>
            <person name="Matsuda Y."/>
            <person name="Veenstra G.J."/>
            <person name="Fujiyama A."/>
            <person name="Harland R.M."/>
            <person name="Taira M."/>
            <person name="Rokhsar D.S."/>
        </authorList>
    </citation>
    <scope>NUCLEOTIDE SEQUENCE [LARGE SCALE GENOMIC DNA]</scope>
    <source>
        <strain evidence="12">J</strain>
    </source>
</reference>
<evidence type="ECO:0000313" key="12">
    <source>
        <dbReference type="Proteomes" id="UP000694892"/>
    </source>
</evidence>
<dbReference type="GO" id="GO:0043204">
    <property type="term" value="C:perikaryon"/>
    <property type="evidence" value="ECO:0007669"/>
    <property type="project" value="TreeGrafter"/>
</dbReference>
<feature type="region of interest" description="Disordered" evidence="9">
    <location>
        <begin position="1"/>
        <end position="38"/>
    </location>
</feature>
<evidence type="ECO:0000259" key="10">
    <source>
        <dbReference type="PROSITE" id="PS51410"/>
    </source>
</evidence>
<evidence type="ECO:0000256" key="1">
    <source>
        <dbReference type="ARBA" id="ARBA00001954"/>
    </source>
</evidence>
<accession>A0A974DB28</accession>
<dbReference type="InterPro" id="IPR036951">
    <property type="entry name" value="ArAA_hydroxylase_sf"/>
</dbReference>
<dbReference type="InterPro" id="IPR019774">
    <property type="entry name" value="Aromatic-AA_hydroxylase_C"/>
</dbReference>
<feature type="binding site" evidence="7">
    <location>
        <position position="306"/>
    </location>
    <ligand>
        <name>Fe cation</name>
        <dbReference type="ChEBI" id="CHEBI:24875"/>
    </ligand>
</feature>
<dbReference type="PRINTS" id="PR00372">
    <property type="entry name" value="FYWHYDRXLASE"/>
</dbReference>
<evidence type="ECO:0000256" key="7">
    <source>
        <dbReference type="PIRSR" id="PIRSR000336-1"/>
    </source>
</evidence>
<gene>
    <name evidence="11" type="ORF">XELAEV_18017393mg</name>
</gene>
<dbReference type="FunFam" id="1.10.800.10:FF:000002">
    <property type="entry name" value="Tyrosine 3-monooxygenase"/>
    <property type="match status" value="1"/>
</dbReference>
<protein>
    <recommendedName>
        <fullName evidence="10">Biopterin-dependent aromatic amino acid hydroxylase family profile domain-containing protein</fullName>
    </recommendedName>
</protein>
<dbReference type="OMA" id="ILPRVEY"/>
<keyword evidence="6" id="KW-0503">Monooxygenase</keyword>
<keyword evidence="4" id="KW-0560">Oxidoreductase</keyword>
<dbReference type="SUPFAM" id="SSF56534">
    <property type="entry name" value="Aromatic aminoacid monoxygenases, catalytic and oligomerization domains"/>
    <property type="match status" value="1"/>
</dbReference>
<evidence type="ECO:0000256" key="4">
    <source>
        <dbReference type="ARBA" id="ARBA00023002"/>
    </source>
</evidence>
<dbReference type="AlphaFoldDB" id="A0A974DB28"/>
<dbReference type="GO" id="GO:0004511">
    <property type="term" value="F:tyrosine 3-monooxygenase activity"/>
    <property type="evidence" value="ECO:0007669"/>
    <property type="project" value="TreeGrafter"/>
</dbReference>
<feature type="binding site" evidence="7">
    <location>
        <position position="301"/>
    </location>
    <ligand>
        <name>Fe cation</name>
        <dbReference type="ChEBI" id="CHEBI:24875"/>
    </ligand>
</feature>
<dbReference type="PANTHER" id="PTHR11473:SF40">
    <property type="entry name" value="TYROSINE 3-MONOOXYGENASE"/>
    <property type="match status" value="1"/>
</dbReference>
<keyword evidence="3 7" id="KW-0479">Metal-binding</keyword>
<evidence type="ECO:0000256" key="5">
    <source>
        <dbReference type="ARBA" id="ARBA00023004"/>
    </source>
</evidence>
<dbReference type="Pfam" id="PF00351">
    <property type="entry name" value="Biopterin_H"/>
    <property type="match status" value="1"/>
</dbReference>
<dbReference type="PROSITE" id="PS51410">
    <property type="entry name" value="BH4_AAA_HYDROXYL_2"/>
    <property type="match status" value="1"/>
</dbReference>
<dbReference type="Pfam" id="PF21417">
    <property type="entry name" value="TH_ACT"/>
    <property type="match status" value="1"/>
</dbReference>
<proteinExistence type="inferred from homology"/>
<comment type="cofactor">
    <cofactor evidence="1 8">
        <name>Fe(2+)</name>
        <dbReference type="ChEBI" id="CHEBI:29033"/>
    </cofactor>
</comment>
<dbReference type="GO" id="GO:0005737">
    <property type="term" value="C:cytoplasm"/>
    <property type="evidence" value="ECO:0007669"/>
    <property type="project" value="TreeGrafter"/>
</dbReference>
<keyword evidence="5 7" id="KW-0408">Iron</keyword>
<evidence type="ECO:0000256" key="9">
    <source>
        <dbReference type="SAM" id="MobiDB-lite"/>
    </source>
</evidence>
<dbReference type="Proteomes" id="UP000694892">
    <property type="component" value="Chromosome 3L"/>
</dbReference>
<name>A0A974DB28_XENLA</name>
<feature type="binding site" evidence="7">
    <location>
        <position position="362"/>
    </location>
    <ligand>
        <name>Fe cation</name>
        <dbReference type="ChEBI" id="CHEBI:24875"/>
    </ligand>
</feature>
<dbReference type="PIRSF" id="PIRSF000336">
    <property type="entry name" value="TH"/>
    <property type="match status" value="1"/>
</dbReference>
<dbReference type="Gene3D" id="1.10.800.10">
    <property type="entry name" value="Aromatic amino acid hydroxylase"/>
    <property type="match status" value="1"/>
</dbReference>
<feature type="domain" description="Biopterin-dependent aromatic amino acid hydroxylase family profile" evidence="10">
    <location>
        <begin position="122"/>
        <end position="484"/>
    </location>
</feature>
<dbReference type="GO" id="GO:0006585">
    <property type="term" value="P:dopamine biosynthetic process from tyrosine"/>
    <property type="evidence" value="ECO:0007669"/>
    <property type="project" value="TreeGrafter"/>
</dbReference>
<evidence type="ECO:0000313" key="11">
    <source>
        <dbReference type="EMBL" id="OCT88764.1"/>
    </source>
</evidence>
<organism evidence="11 12">
    <name type="scientific">Xenopus laevis</name>
    <name type="common">African clawed frog</name>
    <dbReference type="NCBI Taxonomy" id="8355"/>
    <lineage>
        <taxon>Eukaryota</taxon>
        <taxon>Metazoa</taxon>
        <taxon>Chordata</taxon>
        <taxon>Craniata</taxon>
        <taxon>Vertebrata</taxon>
        <taxon>Euteleostomi</taxon>
        <taxon>Amphibia</taxon>
        <taxon>Batrachia</taxon>
        <taxon>Anura</taxon>
        <taxon>Pipoidea</taxon>
        <taxon>Pipidae</taxon>
        <taxon>Xenopodinae</taxon>
        <taxon>Xenopus</taxon>
        <taxon>Xenopus</taxon>
    </lineage>
</organism>
<dbReference type="InterPro" id="IPR036329">
    <property type="entry name" value="Aro-AA_hydroxylase_C_sf"/>
</dbReference>
<comment type="similarity">
    <text evidence="2">Belongs to the biopterin-dependent aromatic amino acid hydroxylase family.</text>
</comment>
<evidence type="ECO:0000256" key="8">
    <source>
        <dbReference type="PIRSR" id="PIRSR601273-2"/>
    </source>
</evidence>
<dbReference type="InterPro" id="IPR019773">
    <property type="entry name" value="Tyrosine_3-monooxygenase-like"/>
</dbReference>
<dbReference type="InterPro" id="IPR001273">
    <property type="entry name" value="ArAA_hydroxylase"/>
</dbReference>
<dbReference type="EMBL" id="CM004470">
    <property type="protein sequence ID" value="OCT88764.1"/>
    <property type="molecule type" value="Genomic_DNA"/>
</dbReference>
<sequence>MKDKVESSPCAGLSSIKQNLLEDSKEENGLSNESSGMKTCVKEEGTDEGISTLNLIFGIKDPCAIGLSTCLEVLKKFEARIIHLETRPAAKWKNRGDDLEWFVKCDIHSSYASMLPTALDKVADDVRTVTEETFPSFPRTLQDLDKCHRLIFKYDPHLNEDHPGFGDQEYKKRRSFFTKLAFNYKSGDILPRVEYTTEENATWKQLYKTLHNLHSEYACEQYINSLQLLEEVGIFREDSVPQLQDVSNFLQERTGFTLRPVAGLLDARDFLACLAFRVFPTTQFLRHPSDIMHSREPDCCHEMLGHVPMLSDKEFAHFSQASLTLIGLGLDDIKGMDIGLASLGASDGDIMKLSSLYWFTVEFGLCKQKGSIKAYGAALLSSYGELLHALSNKPEHRPFDPEVMAVQPYQDASYQPVYFVSENFEDSKDKLREYAKKMKKPFSIRYDAFTRSIEVLDSLQKVKDSFSAIKADLRSLCFALDKFCQNE</sequence>
<evidence type="ECO:0000256" key="3">
    <source>
        <dbReference type="ARBA" id="ARBA00022723"/>
    </source>
</evidence>
<dbReference type="InterPro" id="IPR049321">
    <property type="entry name" value="TH_ACT"/>
</dbReference>
<dbReference type="PANTHER" id="PTHR11473">
    <property type="entry name" value="AROMATIC AMINO ACID HYDROXYLASE"/>
    <property type="match status" value="1"/>
</dbReference>
<dbReference type="GO" id="GO:0005506">
    <property type="term" value="F:iron ion binding"/>
    <property type="evidence" value="ECO:0007669"/>
    <property type="project" value="InterPro"/>
</dbReference>
<evidence type="ECO:0000256" key="2">
    <source>
        <dbReference type="ARBA" id="ARBA00009712"/>
    </source>
</evidence>
<dbReference type="Gene3D" id="3.30.70.260">
    <property type="match status" value="1"/>
</dbReference>
<dbReference type="GO" id="GO:0030424">
    <property type="term" value="C:axon"/>
    <property type="evidence" value="ECO:0007669"/>
    <property type="project" value="TreeGrafter"/>
</dbReference>